<evidence type="ECO:0000313" key="1">
    <source>
        <dbReference type="EMBL" id="CAG9943927.1"/>
    </source>
</evidence>
<dbReference type="EMBL" id="CADEHS020000007">
    <property type="protein sequence ID" value="CAG9943927.1"/>
    <property type="molecule type" value="Genomic_DNA"/>
</dbReference>
<organism evidence="1 2">
    <name type="scientific">Clonostachys rosea f. rosea IK726</name>
    <dbReference type="NCBI Taxonomy" id="1349383"/>
    <lineage>
        <taxon>Eukaryota</taxon>
        <taxon>Fungi</taxon>
        <taxon>Dikarya</taxon>
        <taxon>Ascomycota</taxon>
        <taxon>Pezizomycotina</taxon>
        <taxon>Sordariomycetes</taxon>
        <taxon>Hypocreomycetidae</taxon>
        <taxon>Hypocreales</taxon>
        <taxon>Bionectriaceae</taxon>
        <taxon>Clonostachys</taxon>
    </lineage>
</organism>
<protein>
    <submittedName>
        <fullName evidence="1">Uncharacterized protein</fullName>
    </submittedName>
</protein>
<evidence type="ECO:0000313" key="2">
    <source>
        <dbReference type="Proteomes" id="UP000836387"/>
    </source>
</evidence>
<keyword evidence="2" id="KW-1185">Reference proteome</keyword>
<reference evidence="1" key="1">
    <citation type="submission" date="2020-04" db="EMBL/GenBank/DDBJ databases">
        <authorList>
            <person name="Broberg M."/>
        </authorList>
    </citation>
    <scope>NUCLEOTIDE SEQUENCE</scope>
</reference>
<accession>A0ACA9TTL7</accession>
<dbReference type="Proteomes" id="UP000836387">
    <property type="component" value="Unassembled WGS sequence"/>
</dbReference>
<comment type="caution">
    <text evidence="1">The sequence shown here is derived from an EMBL/GenBank/DDBJ whole genome shotgun (WGS) entry which is preliminary data.</text>
</comment>
<reference evidence="1" key="2">
    <citation type="submission" date="2021-10" db="EMBL/GenBank/DDBJ databases">
        <authorList>
            <person name="Piombo E."/>
        </authorList>
    </citation>
    <scope>NUCLEOTIDE SEQUENCE</scope>
</reference>
<name>A0ACA9TTL7_BIOOC</name>
<sequence>MKSAVALGLLAGAAFAKPHGHNHLHKRQVTVIETTVVEVTATILVAQDGARETVAPAVLPTTDAKFYEVSSSTSSPSSSAPPSTTSTSTSTSTSTTSTTSTSSTSSSSIVVIPSSSSTYVAPIPTTSSIVIEVPTTTIAPIVPTTTSQAAAPTTSASAPGGGNSGATLSGDATFFTLGLGSCGTNYGGQDMSANIVAAAAAYYEKHPDACGKSITITATYKGVTKTAIGTIGDKCPECTEGSIDLSEGLFLSLFPSKDVGRGQVTWSVNE</sequence>
<gene>
    <name evidence="1" type="ORF">CRV2_00001089</name>
</gene>
<proteinExistence type="predicted"/>